<feature type="domain" description="CoA-binding" evidence="5">
    <location>
        <begin position="10"/>
        <end position="105"/>
    </location>
</feature>
<keyword evidence="2" id="KW-0436">Ligase</keyword>
<sequence>MTSANLSDALFRPGSIALVGASGDENKHASLPHQYLRRHGYGGEIFPINANRDSVFGERAYKSIDQIGKPVDHAFIMLPTQGVVDAVTDCCRAGVRCATILSNGFAESGGSGRDRQRELVDMARDGGMRLLGPNSLGIINLPDRIALSANEILSLPELKAGRYSLISQSGSLIGAVLSRGQERGLGFAKMVSVGNEADLGVAEIGEMLIDDPATDAIMLFLETVRNPAGLASMARRAFGAGKPVIAFRVGRSEVGEKLAASHTGAIIGNGAAMDAFLRDIGVIRVETLDAFLEIGPLVKGRQPPSGRRVTVMSTTGGGGTLVIDAMSRHDVEIVSPSESAVRNLAEQGITISRTPLVDLTLAGTNPRTYGAVLRELMASPDCDLVVPIVGSSSQFRPDRAVFPITCAVKHDPAKPVAVFLTPHAEASLSMLSEAEVAAFRTPESCADAIRAYFDWRAPRTILPAGVPNGIAQMLATAQGGSLDAKAAGEIFARLGVPMASERILPADMSAIDQMPLADMTYPAVAKILSQDIAHKTEVGGVVVGCADEAALKAACRLILASVRKAAPDARLSGIQVQPMLRGIGEALLGYGLDPTVGPVVTLGVGGVLTEIYRDVSVRIAPVDVDEARRMIAEVRGFAPLRGYRGMELGDLEALASAIAAFSQLAFFDVEEAEINPVLICRQGDGVVALDALLIKGGRRDEV</sequence>
<dbReference type="InterPro" id="IPR032875">
    <property type="entry name" value="Succ_CoA_lig_flav_dom"/>
</dbReference>
<dbReference type="EMBL" id="LGSZ01000098">
    <property type="protein sequence ID" value="KPH73551.1"/>
    <property type="molecule type" value="Genomic_DNA"/>
</dbReference>
<dbReference type="Gene3D" id="3.30.1490.20">
    <property type="entry name" value="ATP-grasp fold, A domain"/>
    <property type="match status" value="1"/>
</dbReference>
<dbReference type="PANTHER" id="PTHR43334">
    <property type="entry name" value="ACETATE--COA LIGASE [ADP-FORMING]"/>
    <property type="match status" value="1"/>
</dbReference>
<dbReference type="GO" id="GO:0016874">
    <property type="term" value="F:ligase activity"/>
    <property type="evidence" value="ECO:0007669"/>
    <property type="project" value="UniProtKB-KW"/>
</dbReference>
<gene>
    <name evidence="6" type="ORF">AE618_27085</name>
</gene>
<evidence type="ECO:0000313" key="7">
    <source>
        <dbReference type="Proteomes" id="UP000037822"/>
    </source>
</evidence>
<dbReference type="SMART" id="SM00881">
    <property type="entry name" value="CoA_binding"/>
    <property type="match status" value="1"/>
</dbReference>
<evidence type="ECO:0000256" key="4">
    <source>
        <dbReference type="ARBA" id="ARBA00022840"/>
    </source>
</evidence>
<protein>
    <recommendedName>
        <fullName evidence="5">CoA-binding domain-containing protein</fullName>
    </recommendedName>
</protein>
<dbReference type="SUPFAM" id="SSF56059">
    <property type="entry name" value="Glutathione synthetase ATP-binding domain-like"/>
    <property type="match status" value="1"/>
</dbReference>
<dbReference type="InterPro" id="IPR013815">
    <property type="entry name" value="ATP_grasp_subdomain_1"/>
</dbReference>
<dbReference type="SUPFAM" id="SSF52210">
    <property type="entry name" value="Succinyl-CoA synthetase domains"/>
    <property type="match status" value="2"/>
</dbReference>
<dbReference type="Gene3D" id="3.30.470.20">
    <property type="entry name" value="ATP-grasp fold, B domain"/>
    <property type="match status" value="1"/>
</dbReference>
<reference evidence="6 7" key="1">
    <citation type="submission" date="2015-07" db="EMBL/GenBank/DDBJ databases">
        <title>Whole genome sequencing of Bosea vaviloviae isolated from cave pool.</title>
        <authorList>
            <person name="Tan N.E.H."/>
            <person name="Lee Y.P."/>
            <person name="Gan H.M."/>
            <person name="Barton H."/>
            <person name="Savka M.A."/>
        </authorList>
    </citation>
    <scope>NUCLEOTIDE SEQUENCE [LARGE SCALE GENOMIC DNA]</scope>
    <source>
        <strain evidence="6 7">SD260</strain>
    </source>
</reference>
<dbReference type="PANTHER" id="PTHR43334:SF1">
    <property type="entry name" value="3-HYDROXYPROPIONATE--COA LIGASE [ADP-FORMING]"/>
    <property type="match status" value="1"/>
</dbReference>
<evidence type="ECO:0000256" key="2">
    <source>
        <dbReference type="ARBA" id="ARBA00022598"/>
    </source>
</evidence>
<dbReference type="Pfam" id="PF13549">
    <property type="entry name" value="ATP-grasp_5"/>
    <property type="match status" value="1"/>
</dbReference>
<accession>A0A0N1MZZ3</accession>
<keyword evidence="7" id="KW-1185">Reference proteome</keyword>
<dbReference type="Pfam" id="PF13380">
    <property type="entry name" value="CoA_binding_2"/>
    <property type="match status" value="1"/>
</dbReference>
<evidence type="ECO:0000256" key="1">
    <source>
        <dbReference type="ARBA" id="ARBA00022532"/>
    </source>
</evidence>
<dbReference type="GO" id="GO:0006099">
    <property type="term" value="P:tricarboxylic acid cycle"/>
    <property type="evidence" value="ECO:0007669"/>
    <property type="project" value="UniProtKB-KW"/>
</dbReference>
<dbReference type="Gene3D" id="3.40.50.720">
    <property type="entry name" value="NAD(P)-binding Rossmann-like Domain"/>
    <property type="match status" value="1"/>
</dbReference>
<dbReference type="PATRIC" id="fig|1526658.3.peg.3683"/>
<dbReference type="GO" id="GO:0005524">
    <property type="term" value="F:ATP binding"/>
    <property type="evidence" value="ECO:0007669"/>
    <property type="project" value="UniProtKB-KW"/>
</dbReference>
<keyword evidence="3" id="KW-0547">Nucleotide-binding</keyword>
<dbReference type="AlphaFoldDB" id="A0A0N1MZZ3"/>
<proteinExistence type="predicted"/>
<organism evidence="6 7">
    <name type="scientific">Bosea vaviloviae</name>
    <dbReference type="NCBI Taxonomy" id="1526658"/>
    <lineage>
        <taxon>Bacteria</taxon>
        <taxon>Pseudomonadati</taxon>
        <taxon>Pseudomonadota</taxon>
        <taxon>Alphaproteobacteria</taxon>
        <taxon>Hyphomicrobiales</taxon>
        <taxon>Boseaceae</taxon>
        <taxon>Bosea</taxon>
    </lineage>
</organism>
<dbReference type="OrthoDB" id="9807426at2"/>
<dbReference type="SUPFAM" id="SSF51735">
    <property type="entry name" value="NAD(P)-binding Rossmann-fold domains"/>
    <property type="match status" value="1"/>
</dbReference>
<dbReference type="Pfam" id="PF13607">
    <property type="entry name" value="Succ_CoA_lig"/>
    <property type="match status" value="1"/>
</dbReference>
<name>A0A0N1MZZ3_9HYPH</name>
<keyword evidence="1" id="KW-0816">Tricarboxylic acid cycle</keyword>
<dbReference type="InterPro" id="IPR016102">
    <property type="entry name" value="Succinyl-CoA_synth-like"/>
</dbReference>
<dbReference type="RefSeq" id="WP_054212156.1">
    <property type="nucleotide sequence ID" value="NZ_LGSZ01000098.1"/>
</dbReference>
<dbReference type="InterPro" id="IPR003781">
    <property type="entry name" value="CoA-bd"/>
</dbReference>
<evidence type="ECO:0000256" key="3">
    <source>
        <dbReference type="ARBA" id="ARBA00022741"/>
    </source>
</evidence>
<evidence type="ECO:0000313" key="6">
    <source>
        <dbReference type="EMBL" id="KPH73551.1"/>
    </source>
</evidence>
<keyword evidence="4" id="KW-0067">ATP-binding</keyword>
<dbReference type="InterPro" id="IPR036291">
    <property type="entry name" value="NAD(P)-bd_dom_sf"/>
</dbReference>
<dbReference type="Proteomes" id="UP000037822">
    <property type="component" value="Unassembled WGS sequence"/>
</dbReference>
<dbReference type="Gene3D" id="3.40.50.261">
    <property type="entry name" value="Succinyl-CoA synthetase domains"/>
    <property type="match status" value="2"/>
</dbReference>
<dbReference type="InterPro" id="IPR051538">
    <property type="entry name" value="Acyl-CoA_Synth/Transferase"/>
</dbReference>
<evidence type="ECO:0000259" key="5">
    <source>
        <dbReference type="SMART" id="SM00881"/>
    </source>
</evidence>
<comment type="caution">
    <text evidence="6">The sequence shown here is derived from an EMBL/GenBank/DDBJ whole genome shotgun (WGS) entry which is preliminary data.</text>
</comment>